<protein>
    <submittedName>
        <fullName evidence="2">Uncharacterized protein</fullName>
    </submittedName>
</protein>
<keyword evidence="1" id="KW-0472">Membrane</keyword>
<name>A0A7K0IDE0_9ACTN</name>
<keyword evidence="1" id="KW-1133">Transmembrane helix</keyword>
<evidence type="ECO:0000313" key="2">
    <source>
        <dbReference type="EMBL" id="MSA95921.1"/>
    </source>
</evidence>
<reference evidence="2 3" key="1">
    <citation type="journal article" date="2019" name="Nat. Med.">
        <title>A library of human gut bacterial isolates paired with longitudinal multiomics data enables mechanistic microbiome research.</title>
        <authorList>
            <person name="Poyet M."/>
            <person name="Groussin M."/>
            <person name="Gibbons S.M."/>
            <person name="Avila-Pacheco J."/>
            <person name="Jiang X."/>
            <person name="Kearney S.M."/>
            <person name="Perrotta A.R."/>
            <person name="Berdy B."/>
            <person name="Zhao S."/>
            <person name="Lieberman T.D."/>
            <person name="Swanson P.K."/>
            <person name="Smith M."/>
            <person name="Roesemann S."/>
            <person name="Alexander J.E."/>
            <person name="Rich S.A."/>
            <person name="Livny J."/>
            <person name="Vlamakis H."/>
            <person name="Clish C."/>
            <person name="Bullock K."/>
            <person name="Deik A."/>
            <person name="Scott J."/>
            <person name="Pierce K.A."/>
            <person name="Xavier R.J."/>
            <person name="Alm E.J."/>
        </authorList>
    </citation>
    <scope>NUCLEOTIDE SEQUENCE [LARGE SCALE GENOMIC DNA]</scope>
    <source>
        <strain evidence="2 3">BIOML-A1</strain>
    </source>
</reference>
<sequence length="86" mass="9438">MSKFDLILLFIFSLIVAVCGANVWLIVHGFEQFAAGFWTFVTAVCAGEVVTFSLYRVAKGRKVPGSIKGKHSIIADLESEENEGKE</sequence>
<accession>A0A7K0IDE0</accession>
<keyword evidence="1" id="KW-0812">Transmembrane</keyword>
<dbReference type="RefSeq" id="WP_154249425.1">
    <property type="nucleotide sequence ID" value="NZ_JAJCNT010000006.1"/>
</dbReference>
<proteinExistence type="predicted"/>
<organism evidence="2 3">
    <name type="scientific">Gordonibacter urolithinfaciens</name>
    <dbReference type="NCBI Taxonomy" id="1335613"/>
    <lineage>
        <taxon>Bacteria</taxon>
        <taxon>Bacillati</taxon>
        <taxon>Actinomycetota</taxon>
        <taxon>Coriobacteriia</taxon>
        <taxon>Eggerthellales</taxon>
        <taxon>Eggerthellaceae</taxon>
        <taxon>Gordonibacter</taxon>
    </lineage>
</organism>
<dbReference type="EMBL" id="WKZA01000083">
    <property type="protein sequence ID" value="MSA95921.1"/>
    <property type="molecule type" value="Genomic_DNA"/>
</dbReference>
<evidence type="ECO:0000313" key="3">
    <source>
        <dbReference type="Proteomes" id="UP000462865"/>
    </source>
</evidence>
<comment type="caution">
    <text evidence="2">The sequence shown here is derived from an EMBL/GenBank/DDBJ whole genome shotgun (WGS) entry which is preliminary data.</text>
</comment>
<evidence type="ECO:0000256" key="1">
    <source>
        <dbReference type="SAM" id="Phobius"/>
    </source>
</evidence>
<dbReference type="Proteomes" id="UP000462865">
    <property type="component" value="Unassembled WGS sequence"/>
</dbReference>
<dbReference type="AlphaFoldDB" id="A0A7K0IDE0"/>
<gene>
    <name evidence="2" type="ORF">GKG38_12835</name>
</gene>
<feature type="transmembrane region" description="Helical" evidence="1">
    <location>
        <begin position="33"/>
        <end position="55"/>
    </location>
</feature>
<feature type="transmembrane region" description="Helical" evidence="1">
    <location>
        <begin position="7"/>
        <end position="27"/>
    </location>
</feature>